<gene>
    <name evidence="3" type="ORF">ALC53_05061</name>
</gene>
<dbReference type="Proteomes" id="UP000078540">
    <property type="component" value="Unassembled WGS sequence"/>
</dbReference>
<dbReference type="AlphaFoldDB" id="A0A151I473"/>
<evidence type="ECO:0000256" key="1">
    <source>
        <dbReference type="ARBA" id="ARBA00008383"/>
    </source>
</evidence>
<accession>A0A151I473</accession>
<dbReference type="InterPro" id="IPR003673">
    <property type="entry name" value="CoA-Trfase_fam_III"/>
</dbReference>
<dbReference type="InterPro" id="IPR050509">
    <property type="entry name" value="CoA-transferase_III"/>
</dbReference>
<organism evidence="3 4">
    <name type="scientific">Atta colombica</name>
    <dbReference type="NCBI Taxonomy" id="520822"/>
    <lineage>
        <taxon>Eukaryota</taxon>
        <taxon>Metazoa</taxon>
        <taxon>Ecdysozoa</taxon>
        <taxon>Arthropoda</taxon>
        <taxon>Hexapoda</taxon>
        <taxon>Insecta</taxon>
        <taxon>Pterygota</taxon>
        <taxon>Neoptera</taxon>
        <taxon>Endopterygota</taxon>
        <taxon>Hymenoptera</taxon>
        <taxon>Apocrita</taxon>
        <taxon>Aculeata</taxon>
        <taxon>Formicoidea</taxon>
        <taxon>Formicidae</taxon>
        <taxon>Myrmicinae</taxon>
        <taxon>Atta</taxon>
    </lineage>
</organism>
<dbReference type="SUPFAM" id="SSF89796">
    <property type="entry name" value="CoA-transferase family III (CaiB/BaiF)"/>
    <property type="match status" value="2"/>
</dbReference>
<dbReference type="GO" id="GO:0005739">
    <property type="term" value="C:mitochondrion"/>
    <property type="evidence" value="ECO:0007669"/>
    <property type="project" value="TreeGrafter"/>
</dbReference>
<dbReference type="EMBL" id="KQ976460">
    <property type="protein sequence ID" value="KYM84748.1"/>
    <property type="molecule type" value="Genomic_DNA"/>
</dbReference>
<dbReference type="GO" id="GO:0008111">
    <property type="term" value="F:alpha-methylacyl-CoA racemase activity"/>
    <property type="evidence" value="ECO:0007669"/>
    <property type="project" value="TreeGrafter"/>
</dbReference>
<protein>
    <submittedName>
        <fullName evidence="3">Alpha-methylacyl-CoA racemase</fullName>
    </submittedName>
</protein>
<sequence>MNHATRTPAIFRFRPPKQESGFLSAIRNHVSAMALKGIKVVELAGLAPGPFCGMILAEFGASVIRVDKLETQSLDCLGHGKRSISLNLKSKEGINIFKKLSDRSDVIIDTYRRGLKTKMKKQPMKKKIKRLIDDKMRWYLIYSTAVGSLWLIGVMEKLKIGPNELLATNKKLIYARLTGYGQNGSFANMAGHDINYLGLSGLLSLFGRYNEKPIPPINLAADFGGGGLMCALGIILALYERTKSNIGQVIDTSMVEGSAYLGSWLFRSQKMGIWENPRGRNLLDTGSHFYDTYETKDKLFMCVGAIEPQFYEIFLEKLGLSSDEVPQYKNFEENRRKITEIFKTKTQAEWCAIFDGTDACVTPVLNLKDVMLHIHNKQRQTFTIVGDNLFPNPAPRLSRTPGISLGVQRNPQVGENTVQILIELKFQPNEIDYLLSNGIAYQLKHISKF</sequence>
<evidence type="ECO:0000313" key="3">
    <source>
        <dbReference type="EMBL" id="KYM84748.1"/>
    </source>
</evidence>
<evidence type="ECO:0000256" key="2">
    <source>
        <dbReference type="SAM" id="Phobius"/>
    </source>
</evidence>
<comment type="similarity">
    <text evidence="1">Belongs to the CoA-transferase III family.</text>
</comment>
<feature type="transmembrane region" description="Helical" evidence="2">
    <location>
        <begin position="136"/>
        <end position="155"/>
    </location>
</feature>
<dbReference type="STRING" id="520822.A0A151I473"/>
<dbReference type="PANTHER" id="PTHR48228">
    <property type="entry name" value="SUCCINYL-COA--D-CITRAMALATE COA-TRANSFERASE"/>
    <property type="match status" value="1"/>
</dbReference>
<dbReference type="Pfam" id="PF02515">
    <property type="entry name" value="CoA_transf_3"/>
    <property type="match status" value="2"/>
</dbReference>
<keyword evidence="2" id="KW-1133">Transmembrane helix</keyword>
<feature type="transmembrane region" description="Helical" evidence="2">
    <location>
        <begin position="219"/>
        <end position="239"/>
    </location>
</feature>
<dbReference type="InterPro" id="IPR044855">
    <property type="entry name" value="CoA-Trfase_III_dom3_sf"/>
</dbReference>
<keyword evidence="2" id="KW-0812">Transmembrane</keyword>
<keyword evidence="2" id="KW-0472">Membrane</keyword>
<dbReference type="Gene3D" id="3.40.50.10540">
    <property type="entry name" value="Crotonobetainyl-coa:carnitine coa-transferase, domain 1"/>
    <property type="match status" value="2"/>
</dbReference>
<keyword evidence="4" id="KW-1185">Reference proteome</keyword>
<dbReference type="InterPro" id="IPR023606">
    <property type="entry name" value="CoA-Trfase_III_dom_1_sf"/>
</dbReference>
<dbReference type="GO" id="GO:0008206">
    <property type="term" value="P:bile acid metabolic process"/>
    <property type="evidence" value="ECO:0007669"/>
    <property type="project" value="TreeGrafter"/>
</dbReference>
<dbReference type="Gene3D" id="3.30.1540.10">
    <property type="entry name" value="formyl-coa transferase, domain 3"/>
    <property type="match status" value="1"/>
</dbReference>
<evidence type="ECO:0000313" key="4">
    <source>
        <dbReference type="Proteomes" id="UP000078540"/>
    </source>
</evidence>
<reference evidence="3 4" key="1">
    <citation type="submission" date="2015-09" db="EMBL/GenBank/DDBJ databases">
        <title>Atta colombica WGS genome.</title>
        <authorList>
            <person name="Nygaard S."/>
            <person name="Hu H."/>
            <person name="Boomsma J."/>
            <person name="Zhang G."/>
        </authorList>
    </citation>
    <scope>NUCLEOTIDE SEQUENCE [LARGE SCALE GENOMIC DNA]</scope>
    <source>
        <strain evidence="3">Treedump-2</strain>
        <tissue evidence="3">Whole body</tissue>
    </source>
</reference>
<name>A0A151I473_9HYME</name>
<dbReference type="PANTHER" id="PTHR48228:SF5">
    <property type="entry name" value="ALPHA-METHYLACYL-COA RACEMASE"/>
    <property type="match status" value="1"/>
</dbReference>
<proteinExistence type="inferred from homology"/>